<evidence type="ECO:0000313" key="2">
    <source>
        <dbReference type="Proteomes" id="UP001302978"/>
    </source>
</evidence>
<dbReference type="AlphaFoldDB" id="A0AA96UZ95"/>
<dbReference type="Proteomes" id="UP001302978">
    <property type="component" value="Chromosome"/>
</dbReference>
<dbReference type="PIRSF" id="PIRSF037373">
    <property type="entry name" value="UCP037373_trxn_reg"/>
    <property type="match status" value="1"/>
</dbReference>
<name>A0AA96UZ95_9EURY</name>
<reference evidence="1 2" key="1">
    <citation type="submission" date="2023-07" db="EMBL/GenBank/DDBJ databases">
        <title>Closed genoem sequence of Methanomicrococcus sp. Hf6.</title>
        <authorList>
            <person name="Poehlein A."/>
            <person name="Protasov E."/>
            <person name="Platt K."/>
            <person name="Reeh H."/>
            <person name="Daniel R."/>
            <person name="Brune A."/>
        </authorList>
    </citation>
    <scope>NUCLEOTIDE SEQUENCE [LARGE SCALE GENOMIC DNA]</scope>
    <source>
        <strain evidence="1 2">Hf6</strain>
    </source>
</reference>
<evidence type="ECO:0000313" key="1">
    <source>
        <dbReference type="EMBL" id="WNY23411.1"/>
    </source>
</evidence>
<dbReference type="InterPro" id="IPR017185">
    <property type="entry name" value="UCP037373_trxn_reg"/>
</dbReference>
<protein>
    <recommendedName>
        <fullName evidence="3">Transcriptional regulator</fullName>
    </recommendedName>
</protein>
<dbReference type="KEGG" id="mehf:MmiHf6_07180"/>
<gene>
    <name evidence="1" type="ORF">MmiHf6_07180</name>
</gene>
<proteinExistence type="predicted"/>
<dbReference type="GeneID" id="85195228"/>
<keyword evidence="2" id="KW-1185">Reference proteome</keyword>
<evidence type="ECO:0008006" key="3">
    <source>
        <dbReference type="Google" id="ProtNLM"/>
    </source>
</evidence>
<dbReference type="RefSeq" id="WP_316558426.1">
    <property type="nucleotide sequence ID" value="NZ_CP131059.1"/>
</dbReference>
<dbReference type="EMBL" id="CP131059">
    <property type="protein sequence ID" value="WNY23411.1"/>
    <property type="molecule type" value="Genomic_DNA"/>
</dbReference>
<sequence length="143" mass="16245">MTLSDVFDNAAGGYLIDFEVKILDENDLIFVSDLRNLGIQRNVALTLVYLSNVKEASSREIEIGTGLRQPEISLAICFMGDNGWIENRMVRVNKKGRPLKVYSLCASMETIYAYYEMKAHEDYENSIGKINQLKELINKDGQK</sequence>
<organism evidence="1 2">
    <name type="scientific">Methanimicrococcus hongohii</name>
    <dbReference type="NCBI Taxonomy" id="3028295"/>
    <lineage>
        <taxon>Archaea</taxon>
        <taxon>Methanobacteriati</taxon>
        <taxon>Methanobacteriota</taxon>
        <taxon>Stenosarchaea group</taxon>
        <taxon>Methanomicrobia</taxon>
        <taxon>Methanosarcinales</taxon>
        <taxon>Methanosarcinaceae</taxon>
        <taxon>Methanimicrococcus</taxon>
    </lineage>
</organism>
<accession>A0AA96UZ95</accession>